<dbReference type="AlphaFoldDB" id="A0A4R2EIR4"/>
<reference evidence="2 3" key="1">
    <citation type="submission" date="2019-03" db="EMBL/GenBank/DDBJ databases">
        <title>Genomic Encyclopedia of Archaeal and Bacterial Type Strains, Phase II (KMG-II): from individual species to whole genera.</title>
        <authorList>
            <person name="Goeker M."/>
        </authorList>
    </citation>
    <scope>NUCLEOTIDE SEQUENCE [LARGE SCALE GENOMIC DNA]</scope>
    <source>
        <strain evidence="2 3">RL-C</strain>
    </source>
</reference>
<proteinExistence type="predicted"/>
<feature type="transmembrane region" description="Helical" evidence="1">
    <location>
        <begin position="106"/>
        <end position="124"/>
    </location>
</feature>
<dbReference type="EMBL" id="SLWB01000005">
    <property type="protein sequence ID" value="TCN68898.1"/>
    <property type="molecule type" value="Genomic_DNA"/>
</dbReference>
<protein>
    <submittedName>
        <fullName evidence="2">Uncharacterized protein</fullName>
    </submittedName>
</protein>
<gene>
    <name evidence="2" type="ORF">CLV25_105100</name>
</gene>
<accession>A0A4R2EIR4</accession>
<keyword evidence="3" id="KW-1185">Reference proteome</keyword>
<evidence type="ECO:0000313" key="2">
    <source>
        <dbReference type="EMBL" id="TCN68898.1"/>
    </source>
</evidence>
<sequence length="262" mass="30529">MNNNLELKQSLLETVAELKSTCISEISTRLDLDIDICYSILQNIGNEGYIDFRDATTKDGKDAFVKLNGTGILFLQKGGYKSIITELLLENKEKKKDKKLSKVKDYIAIIGTVLSLMFGALAVYQNEKIQQLEVDLRMNNDSLKIIEKQFPEFKEREETKLFIIGKWISNSRNEFSYFIFNDNDTWQHILIRDNVKIIFKGEYQIGKNKGVYLRNFGMYNDKQDTVYNDTKTSIGTMYFYLDNHKLINSQEDYINVYSKTMK</sequence>
<dbReference type="RefSeq" id="WP_131838917.1">
    <property type="nucleotide sequence ID" value="NZ_SLWB01000005.1"/>
</dbReference>
<dbReference type="Proteomes" id="UP000294830">
    <property type="component" value="Unassembled WGS sequence"/>
</dbReference>
<organism evidence="2 3">
    <name type="scientific">Acetobacteroides hydrogenigenes</name>
    <dbReference type="NCBI Taxonomy" id="979970"/>
    <lineage>
        <taxon>Bacteria</taxon>
        <taxon>Pseudomonadati</taxon>
        <taxon>Bacteroidota</taxon>
        <taxon>Bacteroidia</taxon>
        <taxon>Bacteroidales</taxon>
        <taxon>Rikenellaceae</taxon>
        <taxon>Acetobacteroides</taxon>
    </lineage>
</organism>
<evidence type="ECO:0000256" key="1">
    <source>
        <dbReference type="SAM" id="Phobius"/>
    </source>
</evidence>
<keyword evidence="1" id="KW-0812">Transmembrane</keyword>
<keyword evidence="1" id="KW-1133">Transmembrane helix</keyword>
<name>A0A4R2EIR4_9BACT</name>
<evidence type="ECO:0000313" key="3">
    <source>
        <dbReference type="Proteomes" id="UP000294830"/>
    </source>
</evidence>
<comment type="caution">
    <text evidence="2">The sequence shown here is derived from an EMBL/GenBank/DDBJ whole genome shotgun (WGS) entry which is preliminary data.</text>
</comment>
<keyword evidence="1" id="KW-0472">Membrane</keyword>